<accession>A0ACC2S2Z0</accession>
<comment type="caution">
    <text evidence="1">The sequence shown here is derived from an EMBL/GenBank/DDBJ whole genome shotgun (WGS) entry which is preliminary data.</text>
</comment>
<reference evidence="1" key="1">
    <citation type="submission" date="2022-04" db="EMBL/GenBank/DDBJ databases">
        <title>Genome of the entomopathogenic fungus Entomophthora muscae.</title>
        <authorList>
            <person name="Elya C."/>
            <person name="Lovett B.R."/>
            <person name="Lee E."/>
            <person name="Macias A.M."/>
            <person name="Hajek A.E."/>
            <person name="De Bivort B.L."/>
            <person name="Kasson M.T."/>
            <person name="De Fine Licht H.H."/>
            <person name="Stajich J.E."/>
        </authorList>
    </citation>
    <scope>NUCLEOTIDE SEQUENCE</scope>
    <source>
        <strain evidence="1">Berkeley</strain>
    </source>
</reference>
<sequence length="160" mass="17206">MGMGTGTTASKTKPIFVALPLKIVKKEKGLGRALSKPSSPQTIPDSPNNEYLPEDVDKCPMIQVPLEDPVLYTIVRHPVGNCTINAILIWPSNIDSCKDLTGFAFKFGNSLPSVNGSEPISIHSGLSFLSVNDPGMNSSQRDPLSHSVFLMSDHCPLSTI</sequence>
<evidence type="ECO:0000313" key="2">
    <source>
        <dbReference type="Proteomes" id="UP001165960"/>
    </source>
</evidence>
<dbReference type="EMBL" id="QTSX02005892">
    <property type="protein sequence ID" value="KAJ9056665.1"/>
    <property type="molecule type" value="Genomic_DNA"/>
</dbReference>
<keyword evidence="2" id="KW-1185">Reference proteome</keyword>
<gene>
    <name evidence="1" type="ORF">DSO57_1030629</name>
</gene>
<protein>
    <submittedName>
        <fullName evidence="1">Uncharacterized protein</fullName>
    </submittedName>
</protein>
<proteinExistence type="predicted"/>
<evidence type="ECO:0000313" key="1">
    <source>
        <dbReference type="EMBL" id="KAJ9056665.1"/>
    </source>
</evidence>
<dbReference type="Proteomes" id="UP001165960">
    <property type="component" value="Unassembled WGS sequence"/>
</dbReference>
<name>A0ACC2S2Z0_9FUNG</name>
<organism evidence="1 2">
    <name type="scientific">Entomophthora muscae</name>
    <dbReference type="NCBI Taxonomy" id="34485"/>
    <lineage>
        <taxon>Eukaryota</taxon>
        <taxon>Fungi</taxon>
        <taxon>Fungi incertae sedis</taxon>
        <taxon>Zoopagomycota</taxon>
        <taxon>Entomophthoromycotina</taxon>
        <taxon>Entomophthoromycetes</taxon>
        <taxon>Entomophthorales</taxon>
        <taxon>Entomophthoraceae</taxon>
        <taxon>Entomophthora</taxon>
    </lineage>
</organism>